<dbReference type="EMBL" id="KN122104">
    <property type="protein sequence ID" value="KFO33305.1"/>
    <property type="molecule type" value="Genomic_DNA"/>
</dbReference>
<comment type="subcellular location">
    <subcellularLocation>
        <location evidence="1">Nucleus</location>
    </subcellularLocation>
</comment>
<evidence type="ECO:0000256" key="10">
    <source>
        <dbReference type="ARBA" id="ARBA00023125"/>
    </source>
</evidence>
<dbReference type="InterPro" id="IPR008991">
    <property type="entry name" value="Translation_prot_SH3-like_sf"/>
</dbReference>
<evidence type="ECO:0000256" key="11">
    <source>
        <dbReference type="ARBA" id="ARBA00023163"/>
    </source>
</evidence>
<keyword evidence="20" id="KW-1185">Reference proteome</keyword>
<feature type="compositionally biased region" description="Basic and acidic residues" evidence="17">
    <location>
        <begin position="391"/>
        <end position="404"/>
    </location>
</feature>
<keyword evidence="13" id="KW-0687">Ribonucleoprotein</keyword>
<dbReference type="InterPro" id="IPR013087">
    <property type="entry name" value="Znf_C2H2_type"/>
</dbReference>
<dbReference type="eggNOG" id="KOG3421">
    <property type="taxonomic scope" value="Eukaryota"/>
</dbReference>
<evidence type="ECO:0000256" key="12">
    <source>
        <dbReference type="ARBA" id="ARBA00023242"/>
    </source>
</evidence>
<dbReference type="Gene3D" id="3.30.160.60">
    <property type="entry name" value="Classic Zinc Finger"/>
    <property type="match status" value="1"/>
</dbReference>
<evidence type="ECO:0000256" key="2">
    <source>
        <dbReference type="ARBA" id="ARBA00006592"/>
    </source>
</evidence>
<dbReference type="Pfam" id="PF01929">
    <property type="entry name" value="Ribosomal_L14e"/>
    <property type="match status" value="1"/>
</dbReference>
<evidence type="ECO:0000256" key="15">
    <source>
        <dbReference type="ARBA" id="ARBA00035318"/>
    </source>
</evidence>
<dbReference type="FunFam" id="2.30.30.30:FF:000022">
    <property type="entry name" value="60S ribosomal protein L14"/>
    <property type="match status" value="1"/>
</dbReference>
<feature type="region of interest" description="Disordered" evidence="17">
    <location>
        <begin position="365"/>
        <end position="404"/>
    </location>
</feature>
<keyword evidence="7" id="KW-0862">Zinc</keyword>
<dbReference type="PROSITE" id="PS50157">
    <property type="entry name" value="ZINC_FINGER_C2H2_2"/>
    <property type="match status" value="1"/>
</dbReference>
<dbReference type="Gene3D" id="2.30.30.30">
    <property type="match status" value="1"/>
</dbReference>
<reference evidence="19 20" key="1">
    <citation type="submission" date="2013-11" db="EMBL/GenBank/DDBJ databases">
        <title>The Damaraland mole rat (Fukomys damarensis) genome and evolution of African mole rats.</title>
        <authorList>
            <person name="Gladyshev V.N."/>
            <person name="Fang X."/>
        </authorList>
    </citation>
    <scope>NUCLEOTIDE SEQUENCE [LARGE SCALE GENOMIC DNA]</scope>
    <source>
        <tissue evidence="19">Liver</tissue>
    </source>
</reference>
<dbReference type="PANTHER" id="PTHR11127">
    <property type="entry name" value="60S RIBOSOMAL PROTEIN L14"/>
    <property type="match status" value="1"/>
</dbReference>
<evidence type="ECO:0000256" key="17">
    <source>
        <dbReference type="SAM" id="MobiDB-lite"/>
    </source>
</evidence>
<keyword evidence="4" id="KW-0479">Metal-binding</keyword>
<evidence type="ECO:0000259" key="18">
    <source>
        <dbReference type="PROSITE" id="PS50157"/>
    </source>
</evidence>
<evidence type="ECO:0000256" key="4">
    <source>
        <dbReference type="ARBA" id="ARBA00022723"/>
    </source>
</evidence>
<dbReference type="SUPFAM" id="SSF50104">
    <property type="entry name" value="Translation proteins SH3-like domain"/>
    <property type="match status" value="1"/>
</dbReference>
<dbReference type="GO" id="GO:0042273">
    <property type="term" value="P:ribosomal large subunit biogenesis"/>
    <property type="evidence" value="ECO:0007669"/>
    <property type="project" value="TreeGrafter"/>
</dbReference>
<feature type="domain" description="C2H2-type" evidence="18">
    <location>
        <begin position="221"/>
        <end position="244"/>
    </location>
</feature>
<feature type="region of interest" description="Disordered" evidence="17">
    <location>
        <begin position="156"/>
        <end position="208"/>
    </location>
</feature>
<evidence type="ECO:0000256" key="7">
    <source>
        <dbReference type="ARBA" id="ARBA00022833"/>
    </source>
</evidence>
<evidence type="ECO:0000256" key="5">
    <source>
        <dbReference type="ARBA" id="ARBA00022737"/>
    </source>
</evidence>
<name>A0A091DSR6_FUKDA</name>
<dbReference type="CDD" id="cd23702">
    <property type="entry name" value="eL14"/>
    <property type="match status" value="1"/>
</dbReference>
<keyword evidence="12" id="KW-0539">Nucleus</keyword>
<keyword evidence="9" id="KW-0805">Transcription regulation</keyword>
<keyword evidence="8 19" id="KW-0689">Ribosomal protein</keyword>
<sequence length="404" mass="45261">MVFRRFVEVGRVAYVSFGPHAGKLVAIVDVIDQNRALVDGPCTQVRRQAMPFKCMQLTDFILKFPHSARQKYVRQAWKKADINTKWAATRWAKKIEARERKAKMTDFDRFKVMKAKKMEGPSRPAGVQCGRKRAHAASPAHKPALILWLERGKAPWGTEEPEGGRPVPGFWAGKEEPDLKPEPPGSGSSVPGLGSEGQATGLTSSQDRNPNLILRGGMKFYACKECGKLFRYNSKLLRHQASHSEFHVLLPSGLNHQQYLCDCPMCWDHFHTRVRPPHGTVMRMPRCLSRTTELRSYRSFRWWAPLHAALRLPQDTWVLLMEKSSLLGSSPHAISAQHRQSGLYERKPGFETDAELAAVTHTALPMNGRPGEATQLGPDGVYPGRSSGQAEIRRETSGSQGAHE</sequence>
<dbReference type="InterPro" id="IPR036236">
    <property type="entry name" value="Znf_C2H2_sf"/>
</dbReference>
<comment type="similarity">
    <text evidence="2">Belongs to the eukaryotic ribosomal protein eL14 family.</text>
</comment>
<evidence type="ECO:0000256" key="8">
    <source>
        <dbReference type="ARBA" id="ARBA00022980"/>
    </source>
</evidence>
<evidence type="ECO:0000313" key="20">
    <source>
        <dbReference type="Proteomes" id="UP000028990"/>
    </source>
</evidence>
<evidence type="ECO:0000256" key="13">
    <source>
        <dbReference type="ARBA" id="ARBA00023274"/>
    </source>
</evidence>
<evidence type="ECO:0000313" key="19">
    <source>
        <dbReference type="EMBL" id="KFO33305.1"/>
    </source>
</evidence>
<organism evidence="19 20">
    <name type="scientific">Fukomys damarensis</name>
    <name type="common">Damaraland mole rat</name>
    <name type="synonym">Cryptomys damarensis</name>
    <dbReference type="NCBI Taxonomy" id="885580"/>
    <lineage>
        <taxon>Eukaryota</taxon>
        <taxon>Metazoa</taxon>
        <taxon>Chordata</taxon>
        <taxon>Craniata</taxon>
        <taxon>Vertebrata</taxon>
        <taxon>Euteleostomi</taxon>
        <taxon>Mammalia</taxon>
        <taxon>Eutheria</taxon>
        <taxon>Euarchontoglires</taxon>
        <taxon>Glires</taxon>
        <taxon>Rodentia</taxon>
        <taxon>Hystricomorpha</taxon>
        <taxon>Bathyergidae</taxon>
        <taxon>Fukomys</taxon>
    </lineage>
</organism>
<dbReference type="InterPro" id="IPR014722">
    <property type="entry name" value="Rib_uL2_dom2"/>
</dbReference>
<dbReference type="GO" id="GO:0006412">
    <property type="term" value="P:translation"/>
    <property type="evidence" value="ECO:0007669"/>
    <property type="project" value="InterPro"/>
</dbReference>
<dbReference type="STRING" id="885580.ENSFDAP00000007276"/>
<dbReference type="GO" id="GO:0005634">
    <property type="term" value="C:nucleus"/>
    <property type="evidence" value="ECO:0007669"/>
    <property type="project" value="UniProtKB-SubCell"/>
</dbReference>
<dbReference type="InterPro" id="IPR039660">
    <property type="entry name" value="Ribosomal_eL14"/>
</dbReference>
<keyword evidence="6 16" id="KW-0863">Zinc-finger</keyword>
<feature type="compositionally biased region" description="Polar residues" evidence="17">
    <location>
        <begin position="198"/>
        <end position="208"/>
    </location>
</feature>
<dbReference type="Proteomes" id="UP000028990">
    <property type="component" value="Unassembled WGS sequence"/>
</dbReference>
<proteinExistence type="inferred from homology"/>
<keyword evidence="5" id="KW-0677">Repeat</keyword>
<accession>A0A091DSR6</accession>
<dbReference type="AlphaFoldDB" id="A0A091DSR6"/>
<dbReference type="PROSITE" id="PS00028">
    <property type="entry name" value="ZINC_FINGER_C2H2_1"/>
    <property type="match status" value="1"/>
</dbReference>
<dbReference type="GO" id="GO:0003677">
    <property type="term" value="F:DNA binding"/>
    <property type="evidence" value="ECO:0007669"/>
    <property type="project" value="UniProtKB-KW"/>
</dbReference>
<dbReference type="GO" id="GO:0003723">
    <property type="term" value="F:RNA binding"/>
    <property type="evidence" value="ECO:0007669"/>
    <property type="project" value="InterPro"/>
</dbReference>
<comment type="similarity">
    <text evidence="3">Belongs to the krueppel C2H2-type zinc-finger protein family.</text>
</comment>
<evidence type="ECO:0000256" key="9">
    <source>
        <dbReference type="ARBA" id="ARBA00023015"/>
    </source>
</evidence>
<dbReference type="SUPFAM" id="SSF57667">
    <property type="entry name" value="beta-beta-alpha zinc fingers"/>
    <property type="match status" value="1"/>
</dbReference>
<dbReference type="GO" id="GO:0008270">
    <property type="term" value="F:zinc ion binding"/>
    <property type="evidence" value="ECO:0007669"/>
    <property type="project" value="UniProtKB-KW"/>
</dbReference>
<keyword evidence="10" id="KW-0238">DNA-binding</keyword>
<dbReference type="FunFam" id="3.30.160.60:FF:000609">
    <property type="entry name" value="zinc finger protein 621"/>
    <property type="match status" value="1"/>
</dbReference>
<dbReference type="Gene3D" id="6.10.250.2270">
    <property type="match status" value="1"/>
</dbReference>
<dbReference type="InterPro" id="IPR002784">
    <property type="entry name" value="Ribosomal_eL14_dom"/>
</dbReference>
<dbReference type="GO" id="GO:0003735">
    <property type="term" value="F:structural constituent of ribosome"/>
    <property type="evidence" value="ECO:0007669"/>
    <property type="project" value="InterPro"/>
</dbReference>
<dbReference type="GO" id="GO:0022625">
    <property type="term" value="C:cytosolic large ribosomal subunit"/>
    <property type="evidence" value="ECO:0007669"/>
    <property type="project" value="TreeGrafter"/>
</dbReference>
<feature type="compositionally biased region" description="Low complexity" evidence="17">
    <location>
        <begin position="185"/>
        <end position="197"/>
    </location>
</feature>
<evidence type="ECO:0000256" key="6">
    <source>
        <dbReference type="ARBA" id="ARBA00022771"/>
    </source>
</evidence>
<evidence type="ECO:0000256" key="1">
    <source>
        <dbReference type="ARBA" id="ARBA00004123"/>
    </source>
</evidence>
<evidence type="ECO:0000256" key="3">
    <source>
        <dbReference type="ARBA" id="ARBA00006991"/>
    </source>
</evidence>
<keyword evidence="11" id="KW-0804">Transcription</keyword>
<evidence type="ECO:0000256" key="16">
    <source>
        <dbReference type="PROSITE-ProRule" id="PRU00042"/>
    </source>
</evidence>
<protein>
    <recommendedName>
        <fullName evidence="14">Large ribosomal subunit protein eL14</fullName>
    </recommendedName>
    <alternativeName>
        <fullName evidence="15">60S ribosomal protein L14</fullName>
    </alternativeName>
</protein>
<evidence type="ECO:0000256" key="14">
    <source>
        <dbReference type="ARBA" id="ARBA00035215"/>
    </source>
</evidence>
<dbReference type="PANTHER" id="PTHR11127:SF2">
    <property type="entry name" value="LARGE RIBOSOMAL SUBUNIT PROTEIN EL14"/>
    <property type="match status" value="1"/>
</dbReference>
<gene>
    <name evidence="19" type="ORF">H920_05493</name>
</gene>